<name>A0AA36JGM5_9DINO</name>
<keyword evidence="2" id="KW-0597">Phosphoprotein</keyword>
<dbReference type="InterPro" id="IPR036736">
    <property type="entry name" value="ACP-like_sf"/>
</dbReference>
<feature type="domain" description="Polyketide synthase-like phosphopantetheine-binding" evidence="5">
    <location>
        <begin position="501"/>
        <end position="575"/>
    </location>
</feature>
<dbReference type="Gene3D" id="1.10.1200.10">
    <property type="entry name" value="ACP-like"/>
    <property type="match status" value="1"/>
</dbReference>
<dbReference type="InterPro" id="IPR000873">
    <property type="entry name" value="AMP-dep_synth/lig_dom"/>
</dbReference>
<dbReference type="InterPro" id="IPR042099">
    <property type="entry name" value="ANL_N_sf"/>
</dbReference>
<dbReference type="Gene3D" id="3.40.50.12780">
    <property type="entry name" value="N-terminal domain of ligase-like"/>
    <property type="match status" value="1"/>
</dbReference>
<dbReference type="SMART" id="SM00823">
    <property type="entry name" value="PKS_PP"/>
    <property type="match status" value="1"/>
</dbReference>
<dbReference type="AlphaFoldDB" id="A0AA36JGM5"/>
<feature type="compositionally biased region" description="Basic and acidic residues" evidence="4">
    <location>
        <begin position="473"/>
        <end position="482"/>
    </location>
</feature>
<keyword evidence="1" id="KW-0596">Phosphopantetheine</keyword>
<comment type="caution">
    <text evidence="6">The sequence shown here is derived from an EMBL/GenBank/DDBJ whole genome shotgun (WGS) entry which is preliminary data.</text>
</comment>
<dbReference type="SUPFAM" id="SSF56801">
    <property type="entry name" value="Acetyl-CoA synthetase-like"/>
    <property type="match status" value="1"/>
</dbReference>
<accession>A0AA36JGM5</accession>
<dbReference type="Pfam" id="PF08795">
    <property type="entry name" value="DUF1796"/>
    <property type="match status" value="1"/>
</dbReference>
<dbReference type="InterPro" id="IPR009081">
    <property type="entry name" value="PP-bd_ACP"/>
</dbReference>
<dbReference type="PANTHER" id="PTHR45527:SF1">
    <property type="entry name" value="FATTY ACID SYNTHASE"/>
    <property type="match status" value="1"/>
</dbReference>
<dbReference type="Gene3D" id="3.30.300.30">
    <property type="match status" value="1"/>
</dbReference>
<dbReference type="EMBL" id="CAUJNA010003580">
    <property type="protein sequence ID" value="CAJ1405329.1"/>
    <property type="molecule type" value="Genomic_DNA"/>
</dbReference>
<dbReference type="GO" id="GO:0005737">
    <property type="term" value="C:cytoplasm"/>
    <property type="evidence" value="ECO:0007669"/>
    <property type="project" value="TreeGrafter"/>
</dbReference>
<dbReference type="PANTHER" id="PTHR45527">
    <property type="entry name" value="NONRIBOSOMAL PEPTIDE SYNTHETASE"/>
    <property type="match status" value="1"/>
</dbReference>
<keyword evidence="3" id="KW-0436">Ligase</keyword>
<dbReference type="Pfam" id="PF00501">
    <property type="entry name" value="AMP-binding"/>
    <property type="match status" value="1"/>
</dbReference>
<evidence type="ECO:0000256" key="2">
    <source>
        <dbReference type="ARBA" id="ARBA00022553"/>
    </source>
</evidence>
<dbReference type="InterPro" id="IPR045851">
    <property type="entry name" value="AMP-bd_C_sf"/>
</dbReference>
<evidence type="ECO:0000256" key="4">
    <source>
        <dbReference type="SAM" id="MobiDB-lite"/>
    </source>
</evidence>
<sequence>MDELHGILVEMETSKATLQHQESMMTMAEVSKKVARLSGLLGCSRFSDSALVGLCVDRNFALVVGLLGILRAGCAFLPLDPGHPVKRLQFILEDSGAPAVISQPNIGQVFGSREVLLVDDWGELLQLEAPVAFSMVRSERAYVIYTSGSTGRPKGVSVSRRNLHNALCSFRGILGDLSDKRWVAHTTLCFDISLLELLLPLWAGCTLDIADASAAQDGLKARLEPGGVLQATPSAFALLRAGGWAPSGLLLCGGEPFPPWLAKSCGAAEVFNVYGPTEATIWCSSHRVREERQVPIGKPIRNTSLWIDGDGTGKDGVEGELIIGGAGVALGYWNRPELTSARFFESSGHRCFRSGDRVVRKGGELFCLGRLDEQVKLNGFRIELGEIEALLGSEGMQAAVQVRRNLKDIPVLVAYIVSETLETSTLQEVRGLLGQHLPEYMLPQHVVRLQRLPVNPNGKLDRKQLPDPWQSSEESHSLRDDQPADQPASGGQVHWSEASLREMVLHAVAEVTGRELDCEHTGEWRQLGLNSSMAAPFAAILERRLSFRAGFTLNASLMFQHPTVPRLVAALAAFVATSDDSPAPEAAPETAVVRHVVSLGTLCMTAQAMEALGWRRWPGPFDWVFSSPEMVAHCLAEDFASFLEPKHFLATACKKAGHAIYSKMLGRDVIFNHHNPMIPQEYEFLSRCVESLRGLLRPFNGEQSPQDTVLFLLFNLERRAPLNTGILELFDVLRQACHWSYQLVVVKVYTKSMDTPDHRLLQTRCCTQGQLKQELFVYELHAQGSHDGWRFSDEADTQALESLLLAGPRHMRLVSSPPSGRLFACKTPSCPYLSTWLSTHCCFTCAKTKGSKHGDKCELLLDTKRRSPPSAPSLPAQKAAGAVSRAQRFQALLSAPRGALVLQASALRKLRGVLEGPADPSVDCGAWQSLGRPVFADGCKAIWCPKPGDLPAALRLLESTAWAFLLVARSALSGGAGEAGEAGDAPAAPAGLAVAFRFKTNMDLLAVEHPDSGILEKLPRTSEEYLLLRRA</sequence>
<dbReference type="PROSITE" id="PS00455">
    <property type="entry name" value="AMP_BINDING"/>
    <property type="match status" value="1"/>
</dbReference>
<dbReference type="GO" id="GO:0016874">
    <property type="term" value="F:ligase activity"/>
    <property type="evidence" value="ECO:0007669"/>
    <property type="project" value="UniProtKB-KW"/>
</dbReference>
<dbReference type="GO" id="GO:0043041">
    <property type="term" value="P:amino acid activation for nonribosomal peptide biosynthetic process"/>
    <property type="evidence" value="ECO:0007669"/>
    <property type="project" value="TreeGrafter"/>
</dbReference>
<evidence type="ECO:0000313" key="6">
    <source>
        <dbReference type="EMBL" id="CAJ1405329.1"/>
    </source>
</evidence>
<evidence type="ECO:0000256" key="1">
    <source>
        <dbReference type="ARBA" id="ARBA00022450"/>
    </source>
</evidence>
<evidence type="ECO:0000313" key="7">
    <source>
        <dbReference type="Proteomes" id="UP001178507"/>
    </source>
</evidence>
<dbReference type="InterPro" id="IPR020845">
    <property type="entry name" value="AMP-binding_CS"/>
</dbReference>
<dbReference type="Proteomes" id="UP001178507">
    <property type="component" value="Unassembled WGS sequence"/>
</dbReference>
<reference evidence="6" key="1">
    <citation type="submission" date="2023-08" db="EMBL/GenBank/DDBJ databases">
        <authorList>
            <person name="Chen Y."/>
            <person name="Shah S."/>
            <person name="Dougan E. K."/>
            <person name="Thang M."/>
            <person name="Chan C."/>
        </authorList>
    </citation>
    <scope>NUCLEOTIDE SEQUENCE</scope>
</reference>
<protein>
    <recommendedName>
        <fullName evidence="5">Polyketide synthase-like phosphopantetheine-binding domain-containing protein</fullName>
    </recommendedName>
</protein>
<organism evidence="6 7">
    <name type="scientific">Effrenium voratum</name>
    <dbReference type="NCBI Taxonomy" id="2562239"/>
    <lineage>
        <taxon>Eukaryota</taxon>
        <taxon>Sar</taxon>
        <taxon>Alveolata</taxon>
        <taxon>Dinophyceae</taxon>
        <taxon>Suessiales</taxon>
        <taxon>Symbiodiniaceae</taxon>
        <taxon>Effrenium</taxon>
    </lineage>
</organism>
<keyword evidence="7" id="KW-1185">Reference proteome</keyword>
<dbReference type="GO" id="GO:0031177">
    <property type="term" value="F:phosphopantetheine binding"/>
    <property type="evidence" value="ECO:0007669"/>
    <property type="project" value="InterPro"/>
</dbReference>
<evidence type="ECO:0000256" key="3">
    <source>
        <dbReference type="ARBA" id="ARBA00022598"/>
    </source>
</evidence>
<dbReference type="GO" id="GO:0044550">
    <property type="term" value="P:secondary metabolite biosynthetic process"/>
    <property type="evidence" value="ECO:0007669"/>
    <property type="project" value="TreeGrafter"/>
</dbReference>
<dbReference type="InterPro" id="IPR020806">
    <property type="entry name" value="PKS_PP-bd"/>
</dbReference>
<evidence type="ECO:0000259" key="5">
    <source>
        <dbReference type="SMART" id="SM00823"/>
    </source>
</evidence>
<dbReference type="Pfam" id="PF00550">
    <property type="entry name" value="PP-binding"/>
    <property type="match status" value="1"/>
</dbReference>
<dbReference type="InterPro" id="IPR014903">
    <property type="entry name" value="DUF1796"/>
</dbReference>
<gene>
    <name evidence="6" type="ORF">EVOR1521_LOCUS27572</name>
</gene>
<dbReference type="CDD" id="cd05930">
    <property type="entry name" value="A_NRPS"/>
    <property type="match status" value="1"/>
</dbReference>
<dbReference type="SUPFAM" id="SSF47336">
    <property type="entry name" value="ACP-like"/>
    <property type="match status" value="1"/>
</dbReference>
<proteinExistence type="predicted"/>
<feature type="region of interest" description="Disordered" evidence="4">
    <location>
        <begin position="457"/>
        <end position="493"/>
    </location>
</feature>